<keyword evidence="2 4" id="KW-0238">DNA-binding</keyword>
<proteinExistence type="predicted"/>
<dbReference type="PANTHER" id="PTHR30055:SF234">
    <property type="entry name" value="HTH-TYPE TRANSCRIPTIONAL REGULATOR BETI"/>
    <property type="match status" value="1"/>
</dbReference>
<dbReference type="Gene3D" id="1.10.357.10">
    <property type="entry name" value="Tetracycline Repressor, domain 2"/>
    <property type="match status" value="1"/>
</dbReference>
<dbReference type="GO" id="GO:0003700">
    <property type="term" value="F:DNA-binding transcription factor activity"/>
    <property type="evidence" value="ECO:0007669"/>
    <property type="project" value="TreeGrafter"/>
</dbReference>
<dbReference type="EMBL" id="CP046377">
    <property type="protein sequence ID" value="QHQ24590.1"/>
    <property type="molecule type" value="Genomic_DNA"/>
</dbReference>
<gene>
    <name evidence="6" type="ORF">GMX10_11310</name>
</gene>
<evidence type="ECO:0000256" key="4">
    <source>
        <dbReference type="PROSITE-ProRule" id="PRU00335"/>
    </source>
</evidence>
<sequence length="195" mass="22099">MVDNAHKRKKRPAVVRRTLIDEGIQLALQHGLSAVTVQAVAERAGVTKGGFLHHFPNKQSLIDTMFQELLASIGQEWDAIIAVDPEPYGAFTRAYLESIMTMDWEDSVDRRAALSILMLNDRSLRQLWADWFNTWLEKHQHSDGTLALTLVRLAIDGLWLSELSGISLPNREQLYEQLRTATYPVISITSGKHHE</sequence>
<dbReference type="GO" id="GO:0000976">
    <property type="term" value="F:transcription cis-regulatory region binding"/>
    <property type="evidence" value="ECO:0007669"/>
    <property type="project" value="TreeGrafter"/>
</dbReference>
<dbReference type="InterPro" id="IPR001647">
    <property type="entry name" value="HTH_TetR"/>
</dbReference>
<dbReference type="Pfam" id="PF17937">
    <property type="entry name" value="TetR_C_28"/>
    <property type="match status" value="1"/>
</dbReference>
<keyword evidence="3" id="KW-0804">Transcription</keyword>
<dbReference type="PANTHER" id="PTHR30055">
    <property type="entry name" value="HTH-TYPE TRANSCRIPTIONAL REGULATOR RUTR"/>
    <property type="match status" value="1"/>
</dbReference>
<dbReference type="InterPro" id="IPR041479">
    <property type="entry name" value="TetR_CgmR_C"/>
</dbReference>
<feature type="DNA-binding region" description="H-T-H motif" evidence="4">
    <location>
        <begin position="36"/>
        <end position="55"/>
    </location>
</feature>
<evidence type="ECO:0000256" key="1">
    <source>
        <dbReference type="ARBA" id="ARBA00023015"/>
    </source>
</evidence>
<dbReference type="SUPFAM" id="SSF46689">
    <property type="entry name" value="Homeodomain-like"/>
    <property type="match status" value="1"/>
</dbReference>
<dbReference type="AlphaFoldDB" id="A0AAP9IGR2"/>
<reference evidence="7" key="1">
    <citation type="submission" date="2019-11" db="EMBL/GenBank/DDBJ databases">
        <authorList>
            <person name="Jee S."/>
        </authorList>
    </citation>
    <scope>NUCLEOTIDE SEQUENCE [LARGE SCALE GENOMIC DNA]</scope>
    <source>
        <strain evidence="7">PZ1</strain>
    </source>
</reference>
<dbReference type="InterPro" id="IPR036271">
    <property type="entry name" value="Tet_transcr_reg_TetR-rel_C_sf"/>
</dbReference>
<evidence type="ECO:0000256" key="2">
    <source>
        <dbReference type="ARBA" id="ARBA00023125"/>
    </source>
</evidence>
<dbReference type="PRINTS" id="PR00455">
    <property type="entry name" value="HTHTETR"/>
</dbReference>
<evidence type="ECO:0000313" key="6">
    <source>
        <dbReference type="EMBL" id="QHQ24590.1"/>
    </source>
</evidence>
<name>A0AAP9IGR2_9GAMM</name>
<evidence type="ECO:0000259" key="5">
    <source>
        <dbReference type="PROSITE" id="PS50977"/>
    </source>
</evidence>
<feature type="domain" description="HTH tetR-type" evidence="5">
    <location>
        <begin position="13"/>
        <end position="73"/>
    </location>
</feature>
<dbReference type="PROSITE" id="PS50977">
    <property type="entry name" value="HTH_TETR_2"/>
    <property type="match status" value="1"/>
</dbReference>
<evidence type="ECO:0000313" key="7">
    <source>
        <dbReference type="Proteomes" id="UP000464054"/>
    </source>
</evidence>
<protein>
    <submittedName>
        <fullName evidence="6">TetR family transcriptional regulator</fullName>
    </submittedName>
</protein>
<dbReference type="Pfam" id="PF00440">
    <property type="entry name" value="TetR_N"/>
    <property type="match status" value="1"/>
</dbReference>
<organism evidence="6 7">
    <name type="scientific">Pectobacterium parvum</name>
    <dbReference type="NCBI Taxonomy" id="2778550"/>
    <lineage>
        <taxon>Bacteria</taxon>
        <taxon>Pseudomonadati</taxon>
        <taxon>Pseudomonadota</taxon>
        <taxon>Gammaproteobacteria</taxon>
        <taxon>Enterobacterales</taxon>
        <taxon>Pectobacteriaceae</taxon>
        <taxon>Pectobacterium</taxon>
    </lineage>
</organism>
<accession>A0AAP9IGR2</accession>
<evidence type="ECO:0000256" key="3">
    <source>
        <dbReference type="ARBA" id="ARBA00023163"/>
    </source>
</evidence>
<dbReference type="SUPFAM" id="SSF48498">
    <property type="entry name" value="Tetracyclin repressor-like, C-terminal domain"/>
    <property type="match status" value="1"/>
</dbReference>
<dbReference type="Proteomes" id="UP000464054">
    <property type="component" value="Chromosome"/>
</dbReference>
<dbReference type="InterPro" id="IPR050109">
    <property type="entry name" value="HTH-type_TetR-like_transc_reg"/>
</dbReference>
<dbReference type="InterPro" id="IPR009057">
    <property type="entry name" value="Homeodomain-like_sf"/>
</dbReference>
<keyword evidence="1" id="KW-0805">Transcription regulation</keyword>